<accession>A0A9X8ULR4</accession>
<dbReference type="Proteomes" id="UP000294682">
    <property type="component" value="Unassembled WGS sequence"/>
</dbReference>
<keyword evidence="4" id="KW-1185">Reference proteome</keyword>
<sequence>MFPERIRLLRKSQDLSQVELAGRLGVSKQSVSNWENGNILPSIDMLVKISTVFNVSTDYILGLDNRSSGDRCYLEVTGLSVEKIAHLQQIINDMR</sequence>
<organism evidence="3 4">
    <name type="scientific">Harryflintia acetispora</name>
    <dbReference type="NCBI Taxonomy" id="1849041"/>
    <lineage>
        <taxon>Bacteria</taxon>
        <taxon>Bacillati</taxon>
        <taxon>Bacillota</taxon>
        <taxon>Clostridia</taxon>
        <taxon>Eubacteriales</taxon>
        <taxon>Oscillospiraceae</taxon>
        <taxon>Harryflintia</taxon>
    </lineage>
</organism>
<feature type="domain" description="HTH cro/C1-type" evidence="2">
    <location>
        <begin position="6"/>
        <end position="60"/>
    </location>
</feature>
<keyword evidence="1 3" id="KW-0238">DNA-binding</keyword>
<dbReference type="PANTHER" id="PTHR46558:SF11">
    <property type="entry name" value="HTH-TYPE TRANSCRIPTIONAL REGULATOR XRE"/>
    <property type="match status" value="1"/>
</dbReference>
<dbReference type="RefSeq" id="WP_079700389.1">
    <property type="nucleotide sequence ID" value="NZ_JADNAH010000004.1"/>
</dbReference>
<dbReference type="AlphaFoldDB" id="A0A9X8ULR4"/>
<dbReference type="PROSITE" id="PS50943">
    <property type="entry name" value="HTH_CROC1"/>
    <property type="match status" value="1"/>
</dbReference>
<evidence type="ECO:0000259" key="2">
    <source>
        <dbReference type="PROSITE" id="PS50943"/>
    </source>
</evidence>
<dbReference type="Gene3D" id="1.10.260.40">
    <property type="entry name" value="lambda repressor-like DNA-binding domains"/>
    <property type="match status" value="1"/>
</dbReference>
<dbReference type="EMBL" id="SLUK01000001">
    <property type="protein sequence ID" value="TCL45313.1"/>
    <property type="molecule type" value="Genomic_DNA"/>
</dbReference>
<gene>
    <name evidence="3" type="ORF">EDD78_101296</name>
</gene>
<evidence type="ECO:0000313" key="4">
    <source>
        <dbReference type="Proteomes" id="UP000294682"/>
    </source>
</evidence>
<dbReference type="PANTHER" id="PTHR46558">
    <property type="entry name" value="TRACRIPTIONAL REGULATORY PROTEIN-RELATED-RELATED"/>
    <property type="match status" value="1"/>
</dbReference>
<dbReference type="SMART" id="SM00530">
    <property type="entry name" value="HTH_XRE"/>
    <property type="match status" value="1"/>
</dbReference>
<dbReference type="Pfam" id="PF01381">
    <property type="entry name" value="HTH_3"/>
    <property type="match status" value="1"/>
</dbReference>
<dbReference type="OrthoDB" id="9815852at2"/>
<proteinExistence type="predicted"/>
<comment type="caution">
    <text evidence="3">The sequence shown here is derived from an EMBL/GenBank/DDBJ whole genome shotgun (WGS) entry which is preliminary data.</text>
</comment>
<evidence type="ECO:0000256" key="1">
    <source>
        <dbReference type="ARBA" id="ARBA00023125"/>
    </source>
</evidence>
<reference evidence="3 4" key="1">
    <citation type="submission" date="2019-03" db="EMBL/GenBank/DDBJ databases">
        <title>Genomic Encyclopedia of Type Strains, Phase IV (KMG-IV): sequencing the most valuable type-strain genomes for metagenomic binning, comparative biology and taxonomic classification.</title>
        <authorList>
            <person name="Goeker M."/>
        </authorList>
    </citation>
    <scope>NUCLEOTIDE SEQUENCE [LARGE SCALE GENOMIC DNA]</scope>
    <source>
        <strain evidence="3 4">DSM 100433</strain>
    </source>
</reference>
<dbReference type="SUPFAM" id="SSF47413">
    <property type="entry name" value="lambda repressor-like DNA-binding domains"/>
    <property type="match status" value="1"/>
</dbReference>
<evidence type="ECO:0000313" key="3">
    <source>
        <dbReference type="EMBL" id="TCL45313.1"/>
    </source>
</evidence>
<dbReference type="CDD" id="cd00093">
    <property type="entry name" value="HTH_XRE"/>
    <property type="match status" value="1"/>
</dbReference>
<dbReference type="GO" id="GO:0003677">
    <property type="term" value="F:DNA binding"/>
    <property type="evidence" value="ECO:0007669"/>
    <property type="project" value="UniProtKB-KW"/>
</dbReference>
<dbReference type="InterPro" id="IPR010982">
    <property type="entry name" value="Lambda_DNA-bd_dom_sf"/>
</dbReference>
<protein>
    <submittedName>
        <fullName evidence="3">DNA-binding XRE family transcriptional regulator</fullName>
    </submittedName>
</protein>
<name>A0A9X8ULR4_9FIRM</name>
<dbReference type="InterPro" id="IPR001387">
    <property type="entry name" value="Cro/C1-type_HTH"/>
</dbReference>